<protein>
    <recommendedName>
        <fullName evidence="4">Carboxypeptidase regulatory-like domain-containing protein</fullName>
    </recommendedName>
</protein>
<dbReference type="RefSeq" id="WP_189067751.1">
    <property type="nucleotide sequence ID" value="NZ_BMPE01000001.1"/>
</dbReference>
<sequence length="247" mass="27010">MHRPAQAALIATILAATLTGADATTPVKGFITGTVVNEQGAPLAGVEIDVDNTLSYDSNLVTYTDAKGQYRVDVRKLPFTFQVYAKLKVKYEGYTTAIELVPRTPNAVAGVVGGVRDFVLRPKPITPEDPYGNQGCVFIERAIGEYDIDEAQVLVTLTPVGKLADGSTGKPRTVHLLRSGSGPVIPNVMWGRYTVTATYQGQPLELRRRTSPNNNPWNTSYTGGFVREYNITQLNMYVEMRLPNKSN</sequence>
<accession>A0ABQ2FH85</accession>
<evidence type="ECO:0000256" key="1">
    <source>
        <dbReference type="SAM" id="SignalP"/>
    </source>
</evidence>
<organism evidence="2 3">
    <name type="scientific">Deinococcus radiotolerans</name>
    <dbReference type="NCBI Taxonomy" id="1309407"/>
    <lineage>
        <taxon>Bacteria</taxon>
        <taxon>Thermotogati</taxon>
        <taxon>Deinococcota</taxon>
        <taxon>Deinococci</taxon>
        <taxon>Deinococcales</taxon>
        <taxon>Deinococcaceae</taxon>
        <taxon>Deinococcus</taxon>
    </lineage>
</organism>
<keyword evidence="3" id="KW-1185">Reference proteome</keyword>
<proteinExistence type="predicted"/>
<dbReference type="Pfam" id="PF13620">
    <property type="entry name" value="CarboxypepD_reg"/>
    <property type="match status" value="1"/>
</dbReference>
<dbReference type="Proteomes" id="UP000604341">
    <property type="component" value="Unassembled WGS sequence"/>
</dbReference>
<evidence type="ECO:0008006" key="4">
    <source>
        <dbReference type="Google" id="ProtNLM"/>
    </source>
</evidence>
<gene>
    <name evidence="2" type="ORF">GCM10010844_09290</name>
</gene>
<name>A0ABQ2FH85_9DEIO</name>
<evidence type="ECO:0000313" key="3">
    <source>
        <dbReference type="Proteomes" id="UP000604341"/>
    </source>
</evidence>
<dbReference type="EMBL" id="BMPE01000001">
    <property type="protein sequence ID" value="GGK92929.1"/>
    <property type="molecule type" value="Genomic_DNA"/>
</dbReference>
<evidence type="ECO:0000313" key="2">
    <source>
        <dbReference type="EMBL" id="GGK92929.1"/>
    </source>
</evidence>
<dbReference type="Gene3D" id="2.60.40.1120">
    <property type="entry name" value="Carboxypeptidase-like, regulatory domain"/>
    <property type="match status" value="1"/>
</dbReference>
<dbReference type="InterPro" id="IPR008969">
    <property type="entry name" value="CarboxyPept-like_regulatory"/>
</dbReference>
<keyword evidence="1" id="KW-0732">Signal</keyword>
<feature type="chain" id="PRO_5046023230" description="Carboxypeptidase regulatory-like domain-containing protein" evidence="1">
    <location>
        <begin position="24"/>
        <end position="247"/>
    </location>
</feature>
<reference evidence="3" key="1">
    <citation type="journal article" date="2019" name="Int. J. Syst. Evol. Microbiol.">
        <title>The Global Catalogue of Microorganisms (GCM) 10K type strain sequencing project: providing services to taxonomists for standard genome sequencing and annotation.</title>
        <authorList>
            <consortium name="The Broad Institute Genomics Platform"/>
            <consortium name="The Broad Institute Genome Sequencing Center for Infectious Disease"/>
            <person name="Wu L."/>
            <person name="Ma J."/>
        </authorList>
    </citation>
    <scope>NUCLEOTIDE SEQUENCE [LARGE SCALE GENOMIC DNA]</scope>
    <source>
        <strain evidence="3">JCM 19173</strain>
    </source>
</reference>
<comment type="caution">
    <text evidence="2">The sequence shown here is derived from an EMBL/GenBank/DDBJ whole genome shotgun (WGS) entry which is preliminary data.</text>
</comment>
<feature type="signal peptide" evidence="1">
    <location>
        <begin position="1"/>
        <end position="23"/>
    </location>
</feature>
<dbReference type="SUPFAM" id="SSF49464">
    <property type="entry name" value="Carboxypeptidase regulatory domain-like"/>
    <property type="match status" value="1"/>
</dbReference>